<reference evidence="1 2" key="1">
    <citation type="journal article" date="2021" name="Hortic Res">
        <title>High-quality reference genome and annotation aids understanding of berry development for evergreen blueberry (Vaccinium darrowii).</title>
        <authorList>
            <person name="Yu J."/>
            <person name="Hulse-Kemp A.M."/>
            <person name="Babiker E."/>
            <person name="Staton M."/>
        </authorList>
    </citation>
    <scope>NUCLEOTIDE SEQUENCE [LARGE SCALE GENOMIC DNA]</scope>
    <source>
        <strain evidence="2">cv. NJ 8807/NJ 8810</strain>
        <tissue evidence="1">Young leaf</tissue>
    </source>
</reference>
<organism evidence="1 2">
    <name type="scientific">Vaccinium darrowii</name>
    <dbReference type="NCBI Taxonomy" id="229202"/>
    <lineage>
        <taxon>Eukaryota</taxon>
        <taxon>Viridiplantae</taxon>
        <taxon>Streptophyta</taxon>
        <taxon>Embryophyta</taxon>
        <taxon>Tracheophyta</taxon>
        <taxon>Spermatophyta</taxon>
        <taxon>Magnoliopsida</taxon>
        <taxon>eudicotyledons</taxon>
        <taxon>Gunneridae</taxon>
        <taxon>Pentapetalae</taxon>
        <taxon>asterids</taxon>
        <taxon>Ericales</taxon>
        <taxon>Ericaceae</taxon>
        <taxon>Vaccinioideae</taxon>
        <taxon>Vaccinieae</taxon>
        <taxon>Vaccinium</taxon>
    </lineage>
</organism>
<dbReference type="EMBL" id="CM037155">
    <property type="protein sequence ID" value="KAH7846845.1"/>
    <property type="molecule type" value="Genomic_DNA"/>
</dbReference>
<comment type="caution">
    <text evidence="1">The sequence shown here is derived from an EMBL/GenBank/DDBJ whole genome shotgun (WGS) entry which is preliminary data.</text>
</comment>
<evidence type="ECO:0000313" key="2">
    <source>
        <dbReference type="Proteomes" id="UP000828048"/>
    </source>
</evidence>
<name>A0ACB7Y1I2_9ERIC</name>
<accession>A0ACB7Y1I2</accession>
<protein>
    <submittedName>
        <fullName evidence="1">Uncharacterized protein</fullName>
    </submittedName>
</protein>
<sequence>MSDLSTKFTVIFVLPSIATTKLGRWTMNLRFGVCNLNWTNLHRLVGFLFEALGKMTLTTAPTYTPNSTFSTTLTTALATLQNTTTTGFTTTTATNPLTNSSVTALALCRSSVSPQDCQICIAEAALGIRRECPNNTVAQVWYTYCTLRYSPINFLNQSDTSIAFLLYDTRNAPDNTSYDQKVEMLVKNLSHAAGASNKRAAVGRTTLLGSLSIYGYVDCTRDISGGDCTTCLLETVDWIPSCCHGKWAGWVATPTCNIQFNMDPVHADWINNPLEINTDFLSPAPETETVAPEYEGGLGGGGGGGGGGKERKVVVGVVLSFVGIVGVGVVIWWRWRGVRGNRVEEREESQETVLMSGDMGLRSVLYNLEVLMAATNNFSSANRIGGGGFGTVYRTKRLEREGRLMELVDVTLGSFPPDDVLRCIHIGLLCCQERVQDRPTMSLALAMLTDNQVTLPHAGRLGYHDGTDNTTLDNAAVNRQSYTRNSITISLANGR</sequence>
<evidence type="ECO:0000313" key="1">
    <source>
        <dbReference type="EMBL" id="KAH7846845.1"/>
    </source>
</evidence>
<proteinExistence type="predicted"/>
<keyword evidence="2" id="KW-1185">Reference proteome</keyword>
<dbReference type="Proteomes" id="UP000828048">
    <property type="component" value="Chromosome 5"/>
</dbReference>
<gene>
    <name evidence="1" type="ORF">Vadar_018786</name>
</gene>